<dbReference type="InterPro" id="IPR010266">
    <property type="entry name" value="NnrS"/>
</dbReference>
<dbReference type="RefSeq" id="WP_377571852.1">
    <property type="nucleotide sequence ID" value="NZ_JBHTMP010000023.1"/>
</dbReference>
<keyword evidence="1" id="KW-0472">Membrane</keyword>
<organism evidence="2 3">
    <name type="scientific">Micromonospora sonneratiae</name>
    <dbReference type="NCBI Taxonomy" id="1184706"/>
    <lineage>
        <taxon>Bacteria</taxon>
        <taxon>Bacillati</taxon>
        <taxon>Actinomycetota</taxon>
        <taxon>Actinomycetes</taxon>
        <taxon>Micromonosporales</taxon>
        <taxon>Micromonosporaceae</taxon>
        <taxon>Micromonospora</taxon>
    </lineage>
</organism>
<feature type="transmembrane region" description="Helical" evidence="1">
    <location>
        <begin position="409"/>
        <end position="431"/>
    </location>
</feature>
<evidence type="ECO:0000313" key="3">
    <source>
        <dbReference type="Proteomes" id="UP001597260"/>
    </source>
</evidence>
<proteinExistence type="predicted"/>
<name>A0ABW3YE14_9ACTN</name>
<feature type="transmembrane region" description="Helical" evidence="1">
    <location>
        <begin position="317"/>
        <end position="338"/>
    </location>
</feature>
<keyword evidence="1" id="KW-1133">Transmembrane helix</keyword>
<accession>A0ABW3YE14</accession>
<reference evidence="3" key="1">
    <citation type="journal article" date="2019" name="Int. J. Syst. Evol. Microbiol.">
        <title>The Global Catalogue of Microorganisms (GCM) 10K type strain sequencing project: providing services to taxonomists for standard genome sequencing and annotation.</title>
        <authorList>
            <consortium name="The Broad Institute Genomics Platform"/>
            <consortium name="The Broad Institute Genome Sequencing Center for Infectious Disease"/>
            <person name="Wu L."/>
            <person name="Ma J."/>
        </authorList>
    </citation>
    <scope>NUCLEOTIDE SEQUENCE [LARGE SCALE GENOMIC DNA]</scope>
    <source>
        <strain evidence="3">JCM 31037</strain>
    </source>
</reference>
<evidence type="ECO:0000256" key="1">
    <source>
        <dbReference type="SAM" id="Phobius"/>
    </source>
</evidence>
<dbReference type="EMBL" id="JBHTMP010000023">
    <property type="protein sequence ID" value="MFD1322698.1"/>
    <property type="molecule type" value="Genomic_DNA"/>
</dbReference>
<gene>
    <name evidence="2" type="ORF">ACFQ4H_16495</name>
</gene>
<sequence>MTTTGPLRVDLHIGKEQARTVHRPFFTAAILSVLTVGASWGVLILWRIGFAERFTGVSIHEINAHGYAQITGWVGLFIMGFGYQGLPRIMRTKLVAPRLAMAVFGVTLAGLLLATTGLGVAGRGTTATWTIILAVLGHALTLAATVTFAVQLAITYRRSGRVVRPGFVGFVGSALVWLVGQAAFALWHTWMTMTAGSHEEMLWYIATYQAPLRDLQIHGLGLLMILGLSSHLLPQLFGVARTSNRRVWTALVLINLAIVGEVVVFVWYRWVDDHRVAALLMVPWLMLAVGTAIMVWPWRLWRRLPRADHRSGKFIRAAYGWLAVSLVMLPLMPMYQMVSGIPFSHAYYGAIRHAITVGFISLMIMGVSARVVPTLRGIPPRSLGSLMGPFLLVNTGCLLRVSLQTLTDWHPVFFAVVGVSGLFELTGLAWWGAEMLRLMHRPVVHGRDRSGALVVARPPMASAAL</sequence>
<feature type="transmembrane region" description="Helical" evidence="1">
    <location>
        <begin position="127"/>
        <end position="154"/>
    </location>
</feature>
<feature type="transmembrane region" description="Helical" evidence="1">
    <location>
        <begin position="25"/>
        <end position="46"/>
    </location>
</feature>
<feature type="transmembrane region" description="Helical" evidence="1">
    <location>
        <begin position="166"/>
        <end position="187"/>
    </location>
</feature>
<protein>
    <submittedName>
        <fullName evidence="2">NnrS family protein</fullName>
    </submittedName>
</protein>
<feature type="transmembrane region" description="Helical" evidence="1">
    <location>
        <begin position="276"/>
        <end position="296"/>
    </location>
</feature>
<feature type="transmembrane region" description="Helical" evidence="1">
    <location>
        <begin position="383"/>
        <end position="403"/>
    </location>
</feature>
<evidence type="ECO:0000313" key="2">
    <source>
        <dbReference type="EMBL" id="MFD1322698.1"/>
    </source>
</evidence>
<keyword evidence="3" id="KW-1185">Reference proteome</keyword>
<dbReference type="Pfam" id="PF05940">
    <property type="entry name" value="NnrS"/>
    <property type="match status" value="1"/>
</dbReference>
<feature type="transmembrane region" description="Helical" evidence="1">
    <location>
        <begin position="66"/>
        <end position="86"/>
    </location>
</feature>
<feature type="transmembrane region" description="Helical" evidence="1">
    <location>
        <begin position="350"/>
        <end position="371"/>
    </location>
</feature>
<comment type="caution">
    <text evidence="2">The sequence shown here is derived from an EMBL/GenBank/DDBJ whole genome shotgun (WGS) entry which is preliminary data.</text>
</comment>
<dbReference type="InterPro" id="IPR036927">
    <property type="entry name" value="Cyt_c_oxase-like_su1_sf"/>
</dbReference>
<dbReference type="Proteomes" id="UP001597260">
    <property type="component" value="Unassembled WGS sequence"/>
</dbReference>
<feature type="transmembrane region" description="Helical" evidence="1">
    <location>
        <begin position="247"/>
        <end position="270"/>
    </location>
</feature>
<dbReference type="Gene3D" id="1.20.210.10">
    <property type="entry name" value="Cytochrome c oxidase-like, subunit I domain"/>
    <property type="match status" value="1"/>
</dbReference>
<keyword evidence="1" id="KW-0812">Transmembrane</keyword>
<feature type="transmembrane region" description="Helical" evidence="1">
    <location>
        <begin position="98"/>
        <end position="121"/>
    </location>
</feature>
<feature type="transmembrane region" description="Helical" evidence="1">
    <location>
        <begin position="217"/>
        <end position="240"/>
    </location>
</feature>